<dbReference type="RefSeq" id="WP_207182601.1">
    <property type="nucleotide sequence ID" value="NZ_AP024145.1"/>
</dbReference>
<evidence type="ECO:0008006" key="3">
    <source>
        <dbReference type="Google" id="ProtNLM"/>
    </source>
</evidence>
<name>A0A8H8WSD8_9HYPH</name>
<dbReference type="InterPro" id="IPR004195">
    <property type="entry name" value="Head_decoration_D"/>
</dbReference>
<protein>
    <recommendedName>
        <fullName evidence="3">Head decoration protein</fullName>
    </recommendedName>
</protein>
<organism evidence="1 2">
    <name type="scientific">Methylobacterium indicum</name>
    <dbReference type="NCBI Taxonomy" id="1775910"/>
    <lineage>
        <taxon>Bacteria</taxon>
        <taxon>Pseudomonadati</taxon>
        <taxon>Pseudomonadota</taxon>
        <taxon>Alphaproteobacteria</taxon>
        <taxon>Hyphomicrobiales</taxon>
        <taxon>Methylobacteriaceae</taxon>
        <taxon>Methylobacterium</taxon>
    </lineage>
</organism>
<dbReference type="KEGG" id="mind:mvi_20490"/>
<evidence type="ECO:0000313" key="2">
    <source>
        <dbReference type="Proteomes" id="UP000663508"/>
    </source>
</evidence>
<dbReference type="Proteomes" id="UP000663508">
    <property type="component" value="Chromosome"/>
</dbReference>
<evidence type="ECO:0000313" key="1">
    <source>
        <dbReference type="EMBL" id="BCM83588.1"/>
    </source>
</evidence>
<dbReference type="Pfam" id="PF02924">
    <property type="entry name" value="HDPD"/>
    <property type="match status" value="1"/>
</dbReference>
<sequence length="129" mass="14076">MPYPKSSTVDWDNSDYRFASPYPHMEGVVPLSAGQNLKEGSVLGKVTATGEYVLSCRTKENGDLVTDGSEKPSVVLLRDCDATDGDKQPAVYLTGHFLTTFLKLGRGHTFPSVKDALRANNIFYGFPVT</sequence>
<proteinExistence type="predicted"/>
<gene>
    <name evidence="1" type="ORF">mvi_20490</name>
</gene>
<dbReference type="AlphaFoldDB" id="A0A8H8WSD8"/>
<reference evidence="1" key="1">
    <citation type="submission" date="2020-11" db="EMBL/GenBank/DDBJ databases">
        <title>Complete genome sequence of a novel pathogenic Methylobacterium strain isolated from rice in Vietnam.</title>
        <authorList>
            <person name="Lai K."/>
            <person name="Okazaki S."/>
            <person name="Higashi K."/>
            <person name="Mori H."/>
            <person name="Toyoda A."/>
            <person name="Kurokawa K."/>
        </authorList>
    </citation>
    <scope>NUCLEOTIDE SEQUENCE</scope>
    <source>
        <strain evidence="1">VL1</strain>
    </source>
</reference>
<accession>A0A8H8WSD8</accession>
<dbReference type="EMBL" id="AP024145">
    <property type="protein sequence ID" value="BCM83588.1"/>
    <property type="molecule type" value="Genomic_DNA"/>
</dbReference>